<dbReference type="Gene3D" id="3.30.420.270">
    <property type="match status" value="1"/>
</dbReference>
<dbReference type="PANTHER" id="PTHR30558:SF3">
    <property type="entry name" value="BIOPOLYMER TRANSPORT PROTEIN EXBD-RELATED"/>
    <property type="match status" value="1"/>
</dbReference>
<evidence type="ECO:0000313" key="9">
    <source>
        <dbReference type="EMBL" id="MBO1321663.1"/>
    </source>
</evidence>
<evidence type="ECO:0000256" key="2">
    <source>
        <dbReference type="ARBA" id="ARBA00005811"/>
    </source>
</evidence>
<evidence type="ECO:0000256" key="3">
    <source>
        <dbReference type="ARBA" id="ARBA00022475"/>
    </source>
</evidence>
<dbReference type="AlphaFoldDB" id="A0A8J7U4N3"/>
<dbReference type="Proteomes" id="UP000664417">
    <property type="component" value="Unassembled WGS sequence"/>
</dbReference>
<name>A0A8J7U4N3_9BACT</name>
<keyword evidence="7" id="KW-0813">Transport</keyword>
<dbReference type="EMBL" id="JAFREP010000026">
    <property type="protein sequence ID" value="MBO1321663.1"/>
    <property type="molecule type" value="Genomic_DNA"/>
</dbReference>
<organism evidence="9 10">
    <name type="scientific">Acanthopleuribacter pedis</name>
    <dbReference type="NCBI Taxonomy" id="442870"/>
    <lineage>
        <taxon>Bacteria</taxon>
        <taxon>Pseudomonadati</taxon>
        <taxon>Acidobacteriota</taxon>
        <taxon>Holophagae</taxon>
        <taxon>Acanthopleuribacterales</taxon>
        <taxon>Acanthopleuribacteraceae</taxon>
        <taxon>Acanthopleuribacter</taxon>
    </lineage>
</organism>
<keyword evidence="4 7" id="KW-0812">Transmembrane</keyword>
<evidence type="ECO:0000256" key="7">
    <source>
        <dbReference type="RuleBase" id="RU003879"/>
    </source>
</evidence>
<dbReference type="GO" id="GO:0015031">
    <property type="term" value="P:protein transport"/>
    <property type="evidence" value="ECO:0007669"/>
    <property type="project" value="UniProtKB-KW"/>
</dbReference>
<keyword evidence="10" id="KW-1185">Reference proteome</keyword>
<evidence type="ECO:0000313" key="10">
    <source>
        <dbReference type="Proteomes" id="UP000664417"/>
    </source>
</evidence>
<feature type="transmembrane region" description="Helical" evidence="8">
    <location>
        <begin position="12"/>
        <end position="32"/>
    </location>
</feature>
<comment type="caution">
    <text evidence="9">The sequence shown here is derived from an EMBL/GenBank/DDBJ whole genome shotgun (WGS) entry which is preliminary data.</text>
</comment>
<reference evidence="9" key="1">
    <citation type="submission" date="2021-03" db="EMBL/GenBank/DDBJ databases">
        <authorList>
            <person name="Wang G."/>
        </authorList>
    </citation>
    <scope>NUCLEOTIDE SEQUENCE</scope>
    <source>
        <strain evidence="9">KCTC 12899</strain>
    </source>
</reference>
<keyword evidence="6 8" id="KW-0472">Membrane</keyword>
<comment type="similarity">
    <text evidence="2 7">Belongs to the ExbD/TolR family.</text>
</comment>
<protein>
    <submittedName>
        <fullName evidence="9">Biopolymer transporter ExbD</fullName>
    </submittedName>
</protein>
<dbReference type="GO" id="GO:0022857">
    <property type="term" value="F:transmembrane transporter activity"/>
    <property type="evidence" value="ECO:0007669"/>
    <property type="project" value="InterPro"/>
</dbReference>
<dbReference type="InterPro" id="IPR003400">
    <property type="entry name" value="ExbD"/>
</dbReference>
<evidence type="ECO:0000256" key="4">
    <source>
        <dbReference type="ARBA" id="ARBA00022692"/>
    </source>
</evidence>
<dbReference type="RefSeq" id="WP_207861636.1">
    <property type="nucleotide sequence ID" value="NZ_JAFREP010000026.1"/>
</dbReference>
<gene>
    <name evidence="9" type="ORF">J3U88_24505</name>
</gene>
<dbReference type="Pfam" id="PF02472">
    <property type="entry name" value="ExbD"/>
    <property type="match status" value="1"/>
</dbReference>
<evidence type="ECO:0000256" key="5">
    <source>
        <dbReference type="ARBA" id="ARBA00022989"/>
    </source>
</evidence>
<dbReference type="GO" id="GO:0005886">
    <property type="term" value="C:plasma membrane"/>
    <property type="evidence" value="ECO:0007669"/>
    <property type="project" value="UniProtKB-SubCell"/>
</dbReference>
<sequence>MLYRRDRKKQSILVDLSPLIDVVFLLLIFFMVSTRFRDDHGLDLNLPQSESRQASQEQSLTIVVGADSSIRVDGETVARDQLEPTLKAKLESREKKMVVMRIDQSVAHGTVVEVMDAAKKAGASGLSYATSGPGKR</sequence>
<evidence type="ECO:0000256" key="6">
    <source>
        <dbReference type="ARBA" id="ARBA00023136"/>
    </source>
</evidence>
<accession>A0A8J7U4N3</accession>
<comment type="subcellular location">
    <subcellularLocation>
        <location evidence="1">Cell membrane</location>
        <topology evidence="1">Single-pass membrane protein</topology>
    </subcellularLocation>
    <subcellularLocation>
        <location evidence="7">Cell membrane</location>
        <topology evidence="7">Single-pass type II membrane protein</topology>
    </subcellularLocation>
</comment>
<keyword evidence="3" id="KW-1003">Cell membrane</keyword>
<keyword evidence="5 8" id="KW-1133">Transmembrane helix</keyword>
<keyword evidence="7" id="KW-0653">Protein transport</keyword>
<proteinExistence type="inferred from homology"/>
<dbReference type="PANTHER" id="PTHR30558">
    <property type="entry name" value="EXBD MEMBRANE COMPONENT OF PMF-DRIVEN MACROMOLECULE IMPORT SYSTEM"/>
    <property type="match status" value="1"/>
</dbReference>
<evidence type="ECO:0000256" key="8">
    <source>
        <dbReference type="SAM" id="Phobius"/>
    </source>
</evidence>
<evidence type="ECO:0000256" key="1">
    <source>
        <dbReference type="ARBA" id="ARBA00004162"/>
    </source>
</evidence>